<accession>R2T3R0</accession>
<dbReference type="Gene3D" id="2.60.120.200">
    <property type="match status" value="1"/>
</dbReference>
<dbReference type="OrthoDB" id="2195004at2"/>
<reference evidence="4 6" key="2">
    <citation type="submission" date="2013-03" db="EMBL/GenBank/DDBJ databases">
        <title>The Genome Sequence of Enterococcus haemoperoxidus BAA-382 (PacBio/Illumina hybrid assembly).</title>
        <authorList>
            <consortium name="The Broad Institute Genomics Platform"/>
            <consortium name="The Broad Institute Genome Sequencing Center for Infectious Disease"/>
            <person name="Earl A."/>
            <person name="Russ C."/>
            <person name="Gilmore M."/>
            <person name="Surin D."/>
            <person name="Walker B."/>
            <person name="Young S."/>
            <person name="Zeng Q."/>
            <person name="Gargeya S."/>
            <person name="Fitzgerald M."/>
            <person name="Haas B."/>
            <person name="Abouelleil A."/>
            <person name="Allen A.W."/>
            <person name="Alvarado L."/>
            <person name="Arachchi H.M."/>
            <person name="Berlin A.M."/>
            <person name="Chapman S.B."/>
            <person name="Gainer-Dewar J."/>
            <person name="Goldberg J."/>
            <person name="Griggs A."/>
            <person name="Gujja S."/>
            <person name="Hansen M."/>
            <person name="Howarth C."/>
            <person name="Imamovic A."/>
            <person name="Ireland A."/>
            <person name="Larimer J."/>
            <person name="McCowan C."/>
            <person name="Murphy C."/>
            <person name="Pearson M."/>
            <person name="Poon T.W."/>
            <person name="Priest M."/>
            <person name="Roberts A."/>
            <person name="Saif S."/>
            <person name="Shea T."/>
            <person name="Sisk P."/>
            <person name="Sykes S."/>
            <person name="Wortman J."/>
            <person name="Nusbaum C."/>
            <person name="Birren B."/>
        </authorList>
    </citation>
    <scope>NUCLEOTIDE SEQUENCE [LARGE SCALE GENOMIC DNA]</scope>
    <source>
        <strain evidence="4 6">ATCC BAA-382</strain>
    </source>
</reference>
<sequence length="482" mass="52345">MKKLILSSLLIAAFSSSVFVLGDQEVFGEEKNSRKTDINTLEDIELTDYFTLHGDAELIDSNTVRLTKAKSNQFGAITLNSKLTFGDNNMNLIFDVDYGTASKGGNGIGAAFHEGEIGEIGKTGVNGSGLGILGLKNGLGFEVNTYLDPAIPEHGGLISPIVGPHVGFVETDKGDYLVGNSMKNIPLPTETENFGFFTQSFGGGLITLRHNYGGAVFSVGPNVYEGQESTFTLAATTGKIGNEQIVKLKGLVARLSIPELKANNIEIQQDEKFDPFDARIGLEASDQSIGDLTNKIKVVSNNVSSAIPGTYKVTYEVKNSRNEVARKTIKVKVNINDTWPNGKTAGWKMFSGQDIQLSKDPQAALVGDYTFYSDSHASLYKHFTGIDALEKGAEYRATVYIKPQNGKPESNRVKLSLKEDPSGKESREIINNFLSKDQLSEKGYYKISQTFKVGENETNPLIVVENFSAGYIGSINISKIVK</sequence>
<keyword evidence="6" id="KW-1185">Reference proteome</keyword>
<dbReference type="Proteomes" id="UP000013858">
    <property type="component" value="Unassembled WGS sequence"/>
</dbReference>
<dbReference type="STRING" id="155618.RV06_GL002127"/>
<name>R2T3R0_9ENTE</name>
<reference evidence="3 5" key="1">
    <citation type="submission" date="2013-02" db="EMBL/GenBank/DDBJ databases">
        <title>The Genome Sequence of Enterococcus haemoperoxidus BAA-382.</title>
        <authorList>
            <consortium name="The Broad Institute Genome Sequencing Platform"/>
            <consortium name="The Broad Institute Genome Sequencing Center for Infectious Disease"/>
            <person name="Earl A.M."/>
            <person name="Gilmore M.S."/>
            <person name="Lebreton F."/>
            <person name="Walker B."/>
            <person name="Young S.K."/>
            <person name="Zeng Q."/>
            <person name="Gargeya S."/>
            <person name="Fitzgerald M."/>
            <person name="Haas B."/>
            <person name="Abouelleil A."/>
            <person name="Alvarado L."/>
            <person name="Arachchi H.M."/>
            <person name="Berlin A.M."/>
            <person name="Chapman S.B."/>
            <person name="Dewar J."/>
            <person name="Goldberg J."/>
            <person name="Griggs A."/>
            <person name="Gujja S."/>
            <person name="Hansen M."/>
            <person name="Howarth C."/>
            <person name="Imamovic A."/>
            <person name="Larimer J."/>
            <person name="McCowan C."/>
            <person name="Murphy C."/>
            <person name="Neiman D."/>
            <person name="Pearson M."/>
            <person name="Priest M."/>
            <person name="Roberts A."/>
            <person name="Saif S."/>
            <person name="Shea T."/>
            <person name="Sisk P."/>
            <person name="Sykes S."/>
            <person name="Wortman J."/>
            <person name="Nusbaum C."/>
            <person name="Birren B."/>
        </authorList>
    </citation>
    <scope>NUCLEOTIDE SEQUENCE [LARGE SCALE GENOMIC DNA]</scope>
    <source>
        <strain evidence="3 5">ATCC BAA-382</strain>
    </source>
</reference>
<dbReference type="PATRIC" id="fig|1158608.3.peg.769"/>
<evidence type="ECO:0000313" key="3">
    <source>
        <dbReference type="EMBL" id="EOH99636.1"/>
    </source>
</evidence>
<dbReference type="InterPro" id="IPR013320">
    <property type="entry name" value="ConA-like_dom_sf"/>
</dbReference>
<dbReference type="Gene3D" id="2.60.40.10">
    <property type="entry name" value="Immunoglobulins"/>
    <property type="match status" value="1"/>
</dbReference>
<evidence type="ECO:0000313" key="4">
    <source>
        <dbReference type="EMBL" id="EOT62624.1"/>
    </source>
</evidence>
<dbReference type="EMBL" id="ASVY01000002">
    <property type="protein sequence ID" value="EOT62624.1"/>
    <property type="molecule type" value="Genomic_DNA"/>
</dbReference>
<evidence type="ECO:0000256" key="1">
    <source>
        <dbReference type="SAM" id="SignalP"/>
    </source>
</evidence>
<dbReference type="Pfam" id="PF16403">
    <property type="entry name" value="Bact_surface_Ig-like"/>
    <property type="match status" value="1"/>
</dbReference>
<organism evidence="3 5">
    <name type="scientific">Enterococcus haemoperoxidus ATCC BAA-382</name>
    <dbReference type="NCBI Taxonomy" id="1158608"/>
    <lineage>
        <taxon>Bacteria</taxon>
        <taxon>Bacillati</taxon>
        <taxon>Bacillota</taxon>
        <taxon>Bacilli</taxon>
        <taxon>Lactobacillales</taxon>
        <taxon>Enterococcaceae</taxon>
        <taxon>Enterococcus</taxon>
    </lineage>
</organism>
<dbReference type="RefSeq" id="WP_010760998.1">
    <property type="nucleotide sequence ID" value="NZ_KB946315.1"/>
</dbReference>
<gene>
    <name evidence="4" type="ORF">I583_01625</name>
    <name evidence="3" type="ORF">UAW_00788</name>
</gene>
<dbReference type="InterPro" id="IPR032179">
    <property type="entry name" value="Cry22Aa_Ig-like"/>
</dbReference>
<evidence type="ECO:0000259" key="2">
    <source>
        <dbReference type="Pfam" id="PF16403"/>
    </source>
</evidence>
<feature type="signal peptide" evidence="1">
    <location>
        <begin position="1"/>
        <end position="22"/>
    </location>
</feature>
<dbReference type="SUPFAM" id="SSF49899">
    <property type="entry name" value="Concanavalin A-like lectins/glucanases"/>
    <property type="match status" value="1"/>
</dbReference>
<dbReference type="InterPro" id="IPR013783">
    <property type="entry name" value="Ig-like_fold"/>
</dbReference>
<protein>
    <recommendedName>
        <fullName evidence="2">Pesticidal crystal protein Cry22Aa Ig-like domain-containing protein</fullName>
    </recommendedName>
</protein>
<dbReference type="EMBL" id="AJAR01000010">
    <property type="protein sequence ID" value="EOH99636.1"/>
    <property type="molecule type" value="Genomic_DNA"/>
</dbReference>
<keyword evidence="1" id="KW-0732">Signal</keyword>
<dbReference type="Gene3D" id="2.60.120.260">
    <property type="entry name" value="Galactose-binding domain-like"/>
    <property type="match status" value="1"/>
</dbReference>
<evidence type="ECO:0000313" key="6">
    <source>
        <dbReference type="Proteomes" id="UP000014197"/>
    </source>
</evidence>
<comment type="caution">
    <text evidence="3">The sequence shown here is derived from an EMBL/GenBank/DDBJ whole genome shotgun (WGS) entry which is preliminary data.</text>
</comment>
<evidence type="ECO:0000313" key="5">
    <source>
        <dbReference type="Proteomes" id="UP000013858"/>
    </source>
</evidence>
<feature type="chain" id="PRO_5038958754" description="Pesticidal crystal protein Cry22Aa Ig-like domain-containing protein" evidence="1">
    <location>
        <begin position="23"/>
        <end position="482"/>
    </location>
</feature>
<feature type="domain" description="Pesticidal crystal protein Cry22Aa Ig-like" evidence="2">
    <location>
        <begin position="263"/>
        <end position="333"/>
    </location>
</feature>
<dbReference type="eggNOG" id="COG3203">
    <property type="taxonomic scope" value="Bacteria"/>
</dbReference>
<dbReference type="AlphaFoldDB" id="R2T3R0"/>
<proteinExistence type="predicted"/>
<dbReference type="Proteomes" id="UP000014197">
    <property type="component" value="Unassembled WGS sequence"/>
</dbReference>